<dbReference type="InterPro" id="IPR006501">
    <property type="entry name" value="Pectinesterase_inhib_dom"/>
</dbReference>
<evidence type="ECO:0000313" key="2">
    <source>
        <dbReference type="EMBL" id="CAH8343760.1"/>
    </source>
</evidence>
<proteinExistence type="predicted"/>
<dbReference type="Gene3D" id="1.20.140.40">
    <property type="entry name" value="Invertase/pectin methylesterase inhibitor family protein"/>
    <property type="match status" value="1"/>
</dbReference>
<name>A0ABC8K2Q8_ERUVS</name>
<dbReference type="Proteomes" id="UP001642260">
    <property type="component" value="Unassembled WGS sequence"/>
</dbReference>
<comment type="caution">
    <text evidence="2">The sequence shown here is derived from an EMBL/GenBank/DDBJ whole genome shotgun (WGS) entry which is preliminary data.</text>
</comment>
<reference evidence="2 3" key="1">
    <citation type="submission" date="2022-03" db="EMBL/GenBank/DDBJ databases">
        <authorList>
            <person name="Macdonald S."/>
            <person name="Ahmed S."/>
            <person name="Newling K."/>
        </authorList>
    </citation>
    <scope>NUCLEOTIDE SEQUENCE [LARGE SCALE GENOMIC DNA]</scope>
</reference>
<protein>
    <recommendedName>
        <fullName evidence="1">Pectinesterase inhibitor domain-containing protein</fullName>
    </recommendedName>
</protein>
<feature type="domain" description="Pectinesterase inhibitor" evidence="1">
    <location>
        <begin position="2"/>
        <end position="85"/>
    </location>
</feature>
<evidence type="ECO:0000259" key="1">
    <source>
        <dbReference type="Pfam" id="PF04043"/>
    </source>
</evidence>
<dbReference type="InterPro" id="IPR035513">
    <property type="entry name" value="Invertase/methylesterase_inhib"/>
</dbReference>
<dbReference type="AlphaFoldDB" id="A0ABC8K2Q8"/>
<gene>
    <name evidence="2" type="ORF">ERUC_LOCUS16179</name>
</gene>
<evidence type="ECO:0000313" key="3">
    <source>
        <dbReference type="Proteomes" id="UP001642260"/>
    </source>
</evidence>
<dbReference type="SUPFAM" id="SSF101148">
    <property type="entry name" value="Plant invertase/pectin methylesterase inhibitor"/>
    <property type="match status" value="1"/>
</dbReference>
<dbReference type="Pfam" id="PF04043">
    <property type="entry name" value="PMEI"/>
    <property type="match status" value="1"/>
</dbReference>
<organism evidence="2 3">
    <name type="scientific">Eruca vesicaria subsp. sativa</name>
    <name type="common">Garden rocket</name>
    <name type="synonym">Eruca sativa</name>
    <dbReference type="NCBI Taxonomy" id="29727"/>
    <lineage>
        <taxon>Eukaryota</taxon>
        <taxon>Viridiplantae</taxon>
        <taxon>Streptophyta</taxon>
        <taxon>Embryophyta</taxon>
        <taxon>Tracheophyta</taxon>
        <taxon>Spermatophyta</taxon>
        <taxon>Magnoliopsida</taxon>
        <taxon>eudicotyledons</taxon>
        <taxon>Gunneridae</taxon>
        <taxon>Pentapetalae</taxon>
        <taxon>rosids</taxon>
        <taxon>malvids</taxon>
        <taxon>Brassicales</taxon>
        <taxon>Brassicaceae</taxon>
        <taxon>Brassiceae</taxon>
        <taxon>Eruca</taxon>
    </lineage>
</organism>
<keyword evidence="3" id="KW-1185">Reference proteome</keyword>
<sequence>MLCESSISPLLTTLFKPEASSVLVLAIHASITATKAVISTVNRVAGADCQELYDTAVSDLEDAVNSVKEGDVASVNSKFCAAMTDYGVMTVLRRLGRFD</sequence>
<accession>A0ABC8K2Q8</accession>
<dbReference type="EMBL" id="CAKOAT010151820">
    <property type="protein sequence ID" value="CAH8343760.1"/>
    <property type="molecule type" value="Genomic_DNA"/>
</dbReference>